<dbReference type="Proteomes" id="UP000054805">
    <property type="component" value="Unassembled WGS sequence"/>
</dbReference>
<dbReference type="AlphaFoldDB" id="A0A0V1J7T5"/>
<comment type="caution">
    <text evidence="1">The sequence shown here is derived from an EMBL/GenBank/DDBJ whole genome shotgun (WGS) entry which is preliminary data.</text>
</comment>
<name>A0A0V1J7T5_TRIPS</name>
<gene>
    <name evidence="1" type="ORF">T4B_1099</name>
</gene>
<evidence type="ECO:0000313" key="2">
    <source>
        <dbReference type="Proteomes" id="UP000054805"/>
    </source>
</evidence>
<evidence type="ECO:0008006" key="3">
    <source>
        <dbReference type="Google" id="ProtNLM"/>
    </source>
</evidence>
<protein>
    <recommendedName>
        <fullName evidence="3">MULE transposase domain-containing protein</fullName>
    </recommendedName>
</protein>
<accession>A0A0V1J7T5</accession>
<keyword evidence="2" id="KW-1185">Reference proteome</keyword>
<sequence>MDDILKVVQQWYQQLFTIHIFVADIGTYGFVLQSLINEAAVVAVSHSPQTICGFETTPIAAIRGSFLNTRVQRCYFHFCQAVHRNVGELGLKIRCRTKEETNRKIRKNAPVYRFPVGTAR</sequence>
<dbReference type="EMBL" id="JYDS01000030">
    <property type="protein sequence ID" value="KRZ30973.1"/>
    <property type="molecule type" value="Genomic_DNA"/>
</dbReference>
<organism evidence="1 2">
    <name type="scientific">Trichinella pseudospiralis</name>
    <name type="common">Parasitic roundworm</name>
    <dbReference type="NCBI Taxonomy" id="6337"/>
    <lineage>
        <taxon>Eukaryota</taxon>
        <taxon>Metazoa</taxon>
        <taxon>Ecdysozoa</taxon>
        <taxon>Nematoda</taxon>
        <taxon>Enoplea</taxon>
        <taxon>Dorylaimia</taxon>
        <taxon>Trichinellida</taxon>
        <taxon>Trichinellidae</taxon>
        <taxon>Trichinella</taxon>
    </lineage>
</organism>
<reference evidence="1 2" key="1">
    <citation type="submission" date="2015-01" db="EMBL/GenBank/DDBJ databases">
        <title>Evolution of Trichinella species and genotypes.</title>
        <authorList>
            <person name="Korhonen P.K."/>
            <person name="Edoardo P."/>
            <person name="Giuseppe L.R."/>
            <person name="Gasser R.B."/>
        </authorList>
    </citation>
    <scope>NUCLEOTIDE SEQUENCE [LARGE SCALE GENOMIC DNA]</scope>
    <source>
        <strain evidence="1">ISS588</strain>
    </source>
</reference>
<proteinExistence type="predicted"/>
<evidence type="ECO:0000313" key="1">
    <source>
        <dbReference type="EMBL" id="KRZ30973.1"/>
    </source>
</evidence>